<dbReference type="HOGENOM" id="CLU_3239666_0_0_5"/>
<feature type="region of interest" description="Disordered" evidence="1">
    <location>
        <begin position="14"/>
        <end position="43"/>
    </location>
</feature>
<feature type="compositionally biased region" description="Polar residues" evidence="1">
    <location>
        <begin position="34"/>
        <end position="43"/>
    </location>
</feature>
<dbReference type="Proteomes" id="UP000006180">
    <property type="component" value="Chromosome"/>
</dbReference>
<accession>I3XAI7</accession>
<dbReference type="EMBL" id="CP003563">
    <property type="protein sequence ID" value="AFL52893.1"/>
    <property type="molecule type" value="Genomic_DNA"/>
</dbReference>
<reference evidence="2 3" key="1">
    <citation type="journal article" date="2012" name="J. Bacteriol.">
        <title>Complete genome sequence of the broad-host-range strain Sinorhizobium fredii USDA257.</title>
        <authorList>
            <person name="Schuldes J."/>
            <person name="Rodriguez Orbegoso M."/>
            <person name="Schmeisser C."/>
            <person name="Krishnan H.B."/>
            <person name="Daniel R."/>
            <person name="Streit W.R."/>
        </authorList>
    </citation>
    <scope>NUCLEOTIDE SEQUENCE [LARGE SCALE GENOMIC DNA]</scope>
    <source>
        <strain evidence="2 3">USDA 257</strain>
    </source>
</reference>
<organism evidence="2 3">
    <name type="scientific">Sinorhizobium fredii (strain USDA 257)</name>
    <dbReference type="NCBI Taxonomy" id="1185652"/>
    <lineage>
        <taxon>Bacteria</taxon>
        <taxon>Pseudomonadati</taxon>
        <taxon>Pseudomonadota</taxon>
        <taxon>Alphaproteobacteria</taxon>
        <taxon>Hyphomicrobiales</taxon>
        <taxon>Rhizobiaceae</taxon>
        <taxon>Sinorhizobium/Ensifer group</taxon>
        <taxon>Sinorhizobium</taxon>
    </lineage>
</organism>
<evidence type="ECO:0000313" key="2">
    <source>
        <dbReference type="EMBL" id="AFL52893.1"/>
    </source>
</evidence>
<protein>
    <submittedName>
        <fullName evidence="2">Uncharacterized protein</fullName>
    </submittedName>
</protein>
<evidence type="ECO:0000256" key="1">
    <source>
        <dbReference type="SAM" id="MobiDB-lite"/>
    </source>
</evidence>
<name>I3XAI7_SINF2</name>
<dbReference type="PATRIC" id="fig|1185652.3.peg.4520"/>
<sequence length="43" mass="4614">MAVVQFSIGMRTGATSGIGARRPRRQAMKYARGSTEQVSEGTL</sequence>
<evidence type="ECO:0000313" key="3">
    <source>
        <dbReference type="Proteomes" id="UP000006180"/>
    </source>
</evidence>
<gene>
    <name evidence="2" type="ORF">USDA257_c43550</name>
</gene>
<dbReference type="AlphaFoldDB" id="I3XAI7"/>
<dbReference type="KEGG" id="sfd:USDA257_c43550"/>
<proteinExistence type="predicted"/>